<reference evidence="4" key="1">
    <citation type="submission" date="2024-02" db="UniProtKB">
        <authorList>
            <consortium name="WormBaseParasite"/>
        </authorList>
    </citation>
    <scope>IDENTIFICATION</scope>
</reference>
<feature type="chain" id="PRO_5042226179" description="SCP domain-containing protein" evidence="1">
    <location>
        <begin position="17"/>
        <end position="179"/>
    </location>
</feature>
<keyword evidence="1" id="KW-0732">Signal</keyword>
<feature type="signal peptide" evidence="1">
    <location>
        <begin position="1"/>
        <end position="16"/>
    </location>
</feature>
<name>A0AAF3FS75_9BILA</name>
<dbReference type="Proteomes" id="UP000887575">
    <property type="component" value="Unassembled WGS sequence"/>
</dbReference>
<dbReference type="WBParaSite" id="MBELARI_LOCUS989">
    <property type="protein sequence ID" value="MBELARI_LOCUS989"/>
    <property type="gene ID" value="MBELARI_LOCUS989"/>
</dbReference>
<evidence type="ECO:0000313" key="4">
    <source>
        <dbReference type="WBParaSite" id="MBELARI_LOCUS989"/>
    </source>
</evidence>
<dbReference type="SUPFAM" id="SSF55797">
    <property type="entry name" value="PR-1-like"/>
    <property type="match status" value="1"/>
</dbReference>
<dbReference type="InterPro" id="IPR035940">
    <property type="entry name" value="CAP_sf"/>
</dbReference>
<dbReference type="CDD" id="cd05380">
    <property type="entry name" value="CAP_euk"/>
    <property type="match status" value="1"/>
</dbReference>
<evidence type="ECO:0000313" key="3">
    <source>
        <dbReference type="Proteomes" id="UP000887575"/>
    </source>
</evidence>
<dbReference type="AlphaFoldDB" id="A0AAF3FS75"/>
<evidence type="ECO:0000256" key="1">
    <source>
        <dbReference type="SAM" id="SignalP"/>
    </source>
</evidence>
<dbReference type="Gene3D" id="3.40.33.10">
    <property type="entry name" value="CAP"/>
    <property type="match status" value="1"/>
</dbReference>
<accession>A0AAF3FS75</accession>
<proteinExistence type="predicted"/>
<dbReference type="InterPro" id="IPR014044">
    <property type="entry name" value="CAP_dom"/>
</dbReference>
<protein>
    <recommendedName>
        <fullName evidence="2">SCP domain-containing protein</fullName>
    </recommendedName>
</protein>
<sequence length="179" mass="19927">MHRLFIFCCFLQVSSSYVIFNGTVRAQIINLHNTFRSNLAFGKQVWIGKSKNYPNASRMFWLKWDDALATSAGKRAASKDWNSYWMIFGLPSLTYTPSTDPINDHDKESSYQLFTGNTYAVGCAYQIVTPNLGGYVVVCHYRNKGLNANTPVYVVGTTCSQCPAATSTCNAVKGLCVMN</sequence>
<keyword evidence="3" id="KW-1185">Reference proteome</keyword>
<dbReference type="SMART" id="SM00198">
    <property type="entry name" value="SCP"/>
    <property type="match status" value="1"/>
</dbReference>
<evidence type="ECO:0000259" key="2">
    <source>
        <dbReference type="SMART" id="SM00198"/>
    </source>
</evidence>
<feature type="domain" description="SCP" evidence="2">
    <location>
        <begin position="23"/>
        <end position="149"/>
    </location>
</feature>
<organism evidence="3 4">
    <name type="scientific">Mesorhabditis belari</name>
    <dbReference type="NCBI Taxonomy" id="2138241"/>
    <lineage>
        <taxon>Eukaryota</taxon>
        <taxon>Metazoa</taxon>
        <taxon>Ecdysozoa</taxon>
        <taxon>Nematoda</taxon>
        <taxon>Chromadorea</taxon>
        <taxon>Rhabditida</taxon>
        <taxon>Rhabditina</taxon>
        <taxon>Rhabditomorpha</taxon>
        <taxon>Rhabditoidea</taxon>
        <taxon>Rhabditidae</taxon>
        <taxon>Mesorhabditinae</taxon>
        <taxon>Mesorhabditis</taxon>
    </lineage>
</organism>